<feature type="compositionally biased region" description="Low complexity" evidence="4">
    <location>
        <begin position="823"/>
        <end position="836"/>
    </location>
</feature>
<feature type="region of interest" description="Disordered" evidence="4">
    <location>
        <begin position="1062"/>
        <end position="1092"/>
    </location>
</feature>
<dbReference type="InterPro" id="IPR023231">
    <property type="entry name" value="GSKIP_dom_sf"/>
</dbReference>
<feature type="compositionally biased region" description="Low complexity" evidence="4">
    <location>
        <begin position="943"/>
        <end position="957"/>
    </location>
</feature>
<dbReference type="InterPro" id="IPR027523">
    <property type="entry name" value="CLU_prot"/>
</dbReference>
<feature type="compositionally biased region" description="Basic and acidic residues" evidence="4">
    <location>
        <begin position="189"/>
        <end position="211"/>
    </location>
</feature>
<dbReference type="SUPFAM" id="SSF103107">
    <property type="entry name" value="Hypothetical protein c14orf129, hspc210"/>
    <property type="match status" value="1"/>
</dbReference>
<dbReference type="SUPFAM" id="SSF48452">
    <property type="entry name" value="TPR-like"/>
    <property type="match status" value="2"/>
</dbReference>
<dbReference type="InterPro" id="IPR028275">
    <property type="entry name" value="CLU_N"/>
</dbReference>
<evidence type="ECO:0000313" key="7">
    <source>
        <dbReference type="Proteomes" id="UP001642540"/>
    </source>
</evidence>
<name>A0ABP1RSE3_9HEXA</name>
<feature type="region of interest" description="Disordered" evidence="4">
    <location>
        <begin position="1159"/>
        <end position="1191"/>
    </location>
</feature>
<comment type="caution">
    <text evidence="6">The sequence shown here is derived from an EMBL/GenBank/DDBJ whole genome shotgun (WGS) entry which is preliminary data.</text>
</comment>
<gene>
    <name evidence="6" type="ORF">ODALV1_LOCUS25618</name>
</gene>
<feature type="compositionally biased region" description="Polar residues" evidence="4">
    <location>
        <begin position="1171"/>
        <end position="1180"/>
    </location>
</feature>
<evidence type="ECO:0000256" key="4">
    <source>
        <dbReference type="SAM" id="MobiDB-lite"/>
    </source>
</evidence>
<feature type="compositionally biased region" description="Low complexity" evidence="4">
    <location>
        <begin position="167"/>
        <end position="184"/>
    </location>
</feature>
<feature type="compositionally biased region" description="Low complexity" evidence="4">
    <location>
        <begin position="34"/>
        <end position="70"/>
    </location>
</feature>
<accession>A0ABP1RSE3</accession>
<keyword evidence="2" id="KW-0694">RNA-binding</keyword>
<dbReference type="PROSITE" id="PS51823">
    <property type="entry name" value="CLU"/>
    <property type="match status" value="1"/>
</dbReference>
<feature type="region of interest" description="Disordered" evidence="4">
    <location>
        <begin position="815"/>
        <end position="891"/>
    </location>
</feature>
<evidence type="ECO:0000313" key="6">
    <source>
        <dbReference type="EMBL" id="CAL8134648.1"/>
    </source>
</evidence>
<keyword evidence="1 2" id="KW-0963">Cytoplasm</keyword>
<feature type="compositionally biased region" description="Basic and acidic residues" evidence="4">
    <location>
        <begin position="852"/>
        <end position="875"/>
    </location>
</feature>
<comment type="function">
    <text evidence="2">mRNA-binding protein involved in proper cytoplasmic distribution of mitochondria.</text>
</comment>
<protein>
    <recommendedName>
        <fullName evidence="2">Clustered mitochondria protein homolog</fullName>
    </recommendedName>
</protein>
<dbReference type="Proteomes" id="UP001642540">
    <property type="component" value="Unassembled WGS sequence"/>
</dbReference>
<dbReference type="Pfam" id="PF12807">
    <property type="entry name" value="eIF3_p135"/>
    <property type="match status" value="1"/>
</dbReference>
<dbReference type="Pfam" id="PF13236">
    <property type="entry name" value="CLU"/>
    <property type="match status" value="1"/>
</dbReference>
<dbReference type="Gene3D" id="1.25.40.10">
    <property type="entry name" value="Tetratricopeptide repeat domain"/>
    <property type="match status" value="1"/>
</dbReference>
<feature type="region of interest" description="Disordered" evidence="4">
    <location>
        <begin position="1"/>
        <end position="214"/>
    </location>
</feature>
<comment type="similarity">
    <text evidence="2">Belongs to the CLU family.</text>
</comment>
<feature type="compositionally biased region" description="Polar residues" evidence="4">
    <location>
        <begin position="1076"/>
        <end position="1092"/>
    </location>
</feature>
<feature type="compositionally biased region" description="Basic and acidic residues" evidence="4">
    <location>
        <begin position="958"/>
        <end position="972"/>
    </location>
</feature>
<dbReference type="Pfam" id="PF05303">
    <property type="entry name" value="GSKIP_dom"/>
    <property type="match status" value="1"/>
</dbReference>
<dbReference type="CDD" id="cd15466">
    <property type="entry name" value="CLU-central"/>
    <property type="match status" value="1"/>
</dbReference>
<feature type="compositionally biased region" description="Low complexity" evidence="4">
    <location>
        <begin position="1"/>
        <end position="13"/>
    </location>
</feature>
<feature type="region of interest" description="Disordered" evidence="4">
    <location>
        <begin position="1572"/>
        <end position="1607"/>
    </location>
</feature>
<feature type="repeat" description="TPR" evidence="3">
    <location>
        <begin position="1420"/>
        <end position="1453"/>
    </location>
</feature>
<dbReference type="EMBL" id="CAXLJM020000105">
    <property type="protein sequence ID" value="CAL8134648.1"/>
    <property type="molecule type" value="Genomic_DNA"/>
</dbReference>
<dbReference type="InterPro" id="IPR033646">
    <property type="entry name" value="CLU-central"/>
</dbReference>
<sequence length="1607" mass="177475">MKVTDGGDVTTTTIPSEKKDNGPASPINHHISDKSSSNLNNNNASSPTSNNNNNGTRSSSDVSTSSSCSSGEEQETDLGEPSSATLKNGSLLVLNGKSESATSDHGGGNDPPLENGTSDSNSSKASRNKSSSKKGKGSSKSGKTSNNNEMSSPSSSSSQSEEKSQPKQESSSNLNTATTSAKSSEQQEDPQRQDSMEKEDGSGGEGSKGEDASQEDVYYVHDSGLTIKIVAPGAEPFEIQVSSTEIVQELHQLLMEREDTCHRTCFSLQLEGNTLDNFAELKSVPGLKDGSVIKVVEEPYTCREARIHVKHVRDLLKPSDWADAYAGTDCASLSFLNAVSGGELSGKKRVVDCTPPDYIMPGTANSLMLSPLHPLNKDQKPISCLKVLAASGWNPPPGYRKLHGDLMYLLVVTLEDKTCHITASPRGFFLNRSSVDTFEPQPAAPNNFLSHSLIELLNQISPAFRKHFTQLQRRRMSRHPFERVATPYQVYSWVSPTMMHNLDAIRAEEAFSSKLGYEEHIPGQTRDWNEELQSTRELPRTTLPERLLRERAIFKVHSDFVSAAARGAVAVIDGNIMAINPGESHKMQMFIWSNIFFSLGFDVRDHYKELGGDAAAHVAPRNDLQGVAAYNAIDLEGLYTLGTVVIDYRGYRVTAQSIIPGILEREQDQSVVYGSIDFGKTVVTNDKYLELLKKAAPRLKVLPHYVLNEKDEMVELCSSVECKGIIGNDGRHYILDLLRTFPPDINYLPGENVELCTDVKEMGFPMEHPHKLCCLRQELVDAFVESRYMSFIKLAAYHLQTLGLKKSLKEASINKAANSEEGTTPSATTTNNTSSPKLEADNETDDNQPETKSPHDTSSKTEEINEDKDNSDQKMVESITNSADKSEESTTMKAIRQAAVSVCSLSEKEFDIRFNPDIFSPNVRHVNESPSSSDSATETISTQPNSSSEPQPESSSNEPKESRSEKQDEAKLSKKNPSLELQIRLNKEACEFLALFQIPQFVRDITSNSGTTFFGPNALIMDGITLSAAMHSRGINIRYLGRVVYLLLDREELVKESMNKISSVQTNSNQKEKESPSNGNGPTTNGHQGSLQSLPHFMTTVAVMELISRSAKHVFNPYIQSVDVMNQSAAISHFLNCFLMAGNQTVSPPIVIDELMPSKQSRGTHGRSKGNKQQGQRAGKSNSSNNGSNGIEWTALTQQSLWEQIRQDIRSYYGFVFPKSVQDSFDEVLSLYGIQKLSLLRSFSLKTGVQIHLREYQFHKNGSAGKTVGNSFSQEDILNVFPVVKHIDPKASDAYTYLGTAQSKMSAGFFREGYELLSESLNLLNNVYGAMHPDIALCLRSLARLNYVMGEHADAMAYQQKALFMAERILGVEHPTTILEYTHLALYCFANNQVTTALKLLYRARYLSLLICGENHPHVALLDSNIGLILHAVGEYELSLKFLEKALELSKKYFGARSLKTAVGHHLVARTQSCIGDFRSALMNERETYSIYKEQLGEKHEKTKEASDCLQHLTQQAVVLQRKINDLAHGKGLPPIQIQPPSMGSVLDMLNLINGILFMQISQQDIENFKAELEHRAREMSPPQKDGKVQPLALESSPAKDEIPEKQ</sequence>
<keyword evidence="7" id="KW-1185">Reference proteome</keyword>
<feature type="compositionally biased region" description="Low complexity" evidence="4">
    <location>
        <begin position="138"/>
        <end position="159"/>
    </location>
</feature>
<feature type="region of interest" description="Disordered" evidence="4">
    <location>
        <begin position="918"/>
        <end position="975"/>
    </location>
</feature>
<evidence type="ECO:0000256" key="3">
    <source>
        <dbReference type="PROSITE-ProRule" id="PRU00339"/>
    </source>
</evidence>
<reference evidence="6 7" key="1">
    <citation type="submission" date="2024-08" db="EMBL/GenBank/DDBJ databases">
        <authorList>
            <person name="Cucini C."/>
            <person name="Frati F."/>
        </authorList>
    </citation>
    <scope>NUCLEOTIDE SEQUENCE [LARGE SCALE GENOMIC DNA]</scope>
</reference>
<feature type="compositionally biased region" description="Basic and acidic residues" evidence="4">
    <location>
        <begin position="1598"/>
        <end position="1607"/>
    </location>
</feature>
<evidence type="ECO:0000256" key="1">
    <source>
        <dbReference type="ARBA" id="ARBA00022490"/>
    </source>
</evidence>
<dbReference type="Pfam" id="PF13374">
    <property type="entry name" value="TPR_10"/>
    <property type="match status" value="1"/>
</dbReference>
<dbReference type="Pfam" id="PF15044">
    <property type="entry name" value="CLU_N"/>
    <property type="match status" value="1"/>
</dbReference>
<comment type="subcellular location">
    <subcellularLocation>
        <location evidence="2">Cytoplasm</location>
    </subcellularLocation>
</comment>
<feature type="compositionally biased region" description="Polar residues" evidence="4">
    <location>
        <begin position="928"/>
        <end position="942"/>
    </location>
</feature>
<dbReference type="InterPro" id="IPR025697">
    <property type="entry name" value="CLU_dom"/>
</dbReference>
<feature type="compositionally biased region" description="Basic residues" evidence="4">
    <location>
        <begin position="126"/>
        <end position="137"/>
    </location>
</feature>
<dbReference type="InterPro" id="IPR011990">
    <property type="entry name" value="TPR-like_helical_dom_sf"/>
</dbReference>
<dbReference type="Pfam" id="PF13424">
    <property type="entry name" value="TPR_12"/>
    <property type="match status" value="1"/>
</dbReference>
<evidence type="ECO:0000259" key="5">
    <source>
        <dbReference type="PROSITE" id="PS51823"/>
    </source>
</evidence>
<organism evidence="6 7">
    <name type="scientific">Orchesella dallaii</name>
    <dbReference type="NCBI Taxonomy" id="48710"/>
    <lineage>
        <taxon>Eukaryota</taxon>
        <taxon>Metazoa</taxon>
        <taxon>Ecdysozoa</taxon>
        <taxon>Arthropoda</taxon>
        <taxon>Hexapoda</taxon>
        <taxon>Collembola</taxon>
        <taxon>Entomobryomorpha</taxon>
        <taxon>Entomobryoidea</taxon>
        <taxon>Orchesellidae</taxon>
        <taxon>Orchesellinae</taxon>
        <taxon>Orchesella</taxon>
    </lineage>
</organism>
<dbReference type="Gene3D" id="3.30.2280.10">
    <property type="entry name" value="Hypothetical protein (hspc210)"/>
    <property type="match status" value="1"/>
</dbReference>
<dbReference type="InterPro" id="IPR007967">
    <property type="entry name" value="GSKIP_dom"/>
</dbReference>
<dbReference type="InterPro" id="IPR019734">
    <property type="entry name" value="TPR_rpt"/>
</dbReference>
<dbReference type="PROSITE" id="PS50005">
    <property type="entry name" value="TPR"/>
    <property type="match status" value="1"/>
</dbReference>
<evidence type="ECO:0000256" key="2">
    <source>
        <dbReference type="HAMAP-Rule" id="MF_03013"/>
    </source>
</evidence>
<feature type="domain" description="Clu" evidence="5">
    <location>
        <begin position="506"/>
        <end position="748"/>
    </location>
</feature>
<keyword evidence="3" id="KW-0802">TPR repeat</keyword>
<proteinExistence type="inferred from homology"/>
<dbReference type="PANTHER" id="PTHR12601:SF6">
    <property type="entry name" value="CLUSTERED MITOCHONDRIA PROTEIN HOMOLOG"/>
    <property type="match status" value="1"/>
</dbReference>
<feature type="compositionally biased region" description="Low complexity" evidence="4">
    <location>
        <begin position="1181"/>
        <end position="1190"/>
    </location>
</feature>
<dbReference type="HAMAP" id="MF_03013">
    <property type="entry name" value="CLU"/>
    <property type="match status" value="1"/>
</dbReference>
<dbReference type="SMART" id="SM00028">
    <property type="entry name" value="TPR"/>
    <property type="match status" value="2"/>
</dbReference>
<dbReference type="PANTHER" id="PTHR12601">
    <property type="entry name" value="EUKARYOTIC TRANSLATION INITIATION FACTOR 3 SUBUNIT EIF-3"/>
    <property type="match status" value="1"/>
</dbReference>